<evidence type="ECO:0000313" key="1">
    <source>
        <dbReference type="EMBL" id="CAH3174647.1"/>
    </source>
</evidence>
<sequence>EHSYSYLTWRDMSSQWGVLNVLSSKKLWTAPSKDQYLPSYFKGVCAVYAKSENAHRVFPVECLGRPKTSHPSTPIWVLGSNLHVKVDIKTGRAERLGITDSPYCVLDSKVSYKMPTFNFEGNLDTEILKKPITVMNKHMGSNFPSTLLTMGGVGLALHYEQLCTLYDGVPLILAWGKPLSGKTTAAKTAMALIGQHEEVGECTLASTRTVPFLWVDASDFTVIEKLAVAVFNQSQKKTSGKRAHQSPRTVPVLTMNPQVLKKIIKNDKEKIARVFSRIAVIPFNRVSPKQDFGKSMTFQTEIKPLIESAIQSIGTILEFSAAFATMQSDSIFKEVLALSNDLSDLDMRAQFNYSMLLFYTGKILEKLGMKDEYCPLVKDWMVQRVIPNHKAIMALENKPLVNTDEPSQVHDEKDSEDLVKNIINKAVENLLKVQSFFKPKFVAQKCACGEVFGFKVVPMLQFMNLKDAQASGEVLRSYVRRTGIGYNGIKLRLVDGIQHHETHIRRKVLPTDLLAKLDSGM</sequence>
<keyword evidence="2" id="KW-1185">Reference proteome</keyword>
<proteinExistence type="predicted"/>
<name>A0ABN8R5J9_9CNID</name>
<accession>A0ABN8R5J9</accession>
<comment type="caution">
    <text evidence="1">The sequence shown here is derived from an EMBL/GenBank/DDBJ whole genome shotgun (WGS) entry which is preliminary data.</text>
</comment>
<reference evidence="1 2" key="1">
    <citation type="submission" date="2022-05" db="EMBL/GenBank/DDBJ databases">
        <authorList>
            <consortium name="Genoscope - CEA"/>
            <person name="William W."/>
        </authorList>
    </citation>
    <scope>NUCLEOTIDE SEQUENCE [LARGE SCALE GENOMIC DNA]</scope>
</reference>
<evidence type="ECO:0000313" key="2">
    <source>
        <dbReference type="Proteomes" id="UP001159405"/>
    </source>
</evidence>
<dbReference type="Proteomes" id="UP001159405">
    <property type="component" value="Unassembled WGS sequence"/>
</dbReference>
<gene>
    <name evidence="1" type="ORF">PLOB_00015338</name>
</gene>
<dbReference type="EMBL" id="CALNXK010000192">
    <property type="protein sequence ID" value="CAH3174647.1"/>
    <property type="molecule type" value="Genomic_DNA"/>
</dbReference>
<protein>
    <submittedName>
        <fullName evidence="1">Uncharacterized protein</fullName>
    </submittedName>
</protein>
<feature type="non-terminal residue" evidence="1">
    <location>
        <position position="1"/>
    </location>
</feature>
<organism evidence="1 2">
    <name type="scientific">Porites lobata</name>
    <dbReference type="NCBI Taxonomy" id="104759"/>
    <lineage>
        <taxon>Eukaryota</taxon>
        <taxon>Metazoa</taxon>
        <taxon>Cnidaria</taxon>
        <taxon>Anthozoa</taxon>
        <taxon>Hexacorallia</taxon>
        <taxon>Scleractinia</taxon>
        <taxon>Fungiina</taxon>
        <taxon>Poritidae</taxon>
        <taxon>Porites</taxon>
    </lineage>
</organism>